<dbReference type="Proteomes" id="UP001610631">
    <property type="component" value="Unassembled WGS sequence"/>
</dbReference>
<keyword evidence="1" id="KW-1133">Transmembrane helix</keyword>
<comment type="caution">
    <text evidence="2">The sequence shown here is derived from an EMBL/GenBank/DDBJ whole genome shotgun (WGS) entry which is preliminary data.</text>
</comment>
<name>A0ABW7PG77_9ACTN</name>
<dbReference type="RefSeq" id="WP_395511190.1">
    <property type="nucleotide sequence ID" value="NZ_JBBDHD010000052.1"/>
</dbReference>
<evidence type="ECO:0000256" key="1">
    <source>
        <dbReference type="SAM" id="Phobius"/>
    </source>
</evidence>
<keyword evidence="1" id="KW-0812">Transmembrane</keyword>
<dbReference type="EMBL" id="JBBDHD010000052">
    <property type="protein sequence ID" value="MFH7597411.1"/>
    <property type="molecule type" value="Genomic_DNA"/>
</dbReference>
<evidence type="ECO:0000313" key="3">
    <source>
        <dbReference type="Proteomes" id="UP001610631"/>
    </source>
</evidence>
<feature type="transmembrane region" description="Helical" evidence="1">
    <location>
        <begin position="30"/>
        <end position="51"/>
    </location>
</feature>
<gene>
    <name evidence="2" type="ORF">WDV06_20255</name>
</gene>
<evidence type="ECO:0000313" key="2">
    <source>
        <dbReference type="EMBL" id="MFH7597411.1"/>
    </source>
</evidence>
<keyword evidence="1" id="KW-0472">Membrane</keyword>
<sequence>MPQADEEGLDVRPAGAAGPCRTGAGRLRTVVARTGLVPAFLVLTVMMVALWLTGMPFLQALTVSTGVKIALVLLELRRSARPESRA</sequence>
<organism evidence="2 3">
    <name type="scientific">Streptomyces racemochromogenes</name>
    <dbReference type="NCBI Taxonomy" id="67353"/>
    <lineage>
        <taxon>Bacteria</taxon>
        <taxon>Bacillati</taxon>
        <taxon>Actinomycetota</taxon>
        <taxon>Actinomycetes</taxon>
        <taxon>Kitasatosporales</taxon>
        <taxon>Streptomycetaceae</taxon>
        <taxon>Streptomyces</taxon>
    </lineage>
</organism>
<reference evidence="2 3" key="1">
    <citation type="submission" date="2024-03" db="EMBL/GenBank/DDBJ databases">
        <title>Whole genome sequencing of Streptomyces racemochromogenes, to identify antimicrobial biosynthetic gene clusters.</title>
        <authorList>
            <person name="Suryawanshi P."/>
            <person name="Krishnaraj P.U."/>
            <person name="Arun Y.P."/>
            <person name="Suryawanshi M.P."/>
            <person name="Rakshit O."/>
        </authorList>
    </citation>
    <scope>NUCLEOTIDE SEQUENCE [LARGE SCALE GENOMIC DNA]</scope>
    <source>
        <strain evidence="2 3">AUDT626</strain>
    </source>
</reference>
<protein>
    <submittedName>
        <fullName evidence="2">Uncharacterized protein</fullName>
    </submittedName>
</protein>
<accession>A0ABW7PG77</accession>
<feature type="transmembrane region" description="Helical" evidence="1">
    <location>
        <begin position="57"/>
        <end position="76"/>
    </location>
</feature>
<proteinExistence type="predicted"/>
<keyword evidence="3" id="KW-1185">Reference proteome</keyword>